<feature type="chain" id="PRO_5043138398" evidence="1">
    <location>
        <begin position="30"/>
        <end position="135"/>
    </location>
</feature>
<evidence type="ECO:0000256" key="1">
    <source>
        <dbReference type="SAM" id="SignalP"/>
    </source>
</evidence>
<sequence>MILLVLLLVLMLVLELVLLLLCSVVLLEGRNVVVAVAEDVFGLNDSLFIRPSGKSHCTCSWCKSLSVGPGEDVSITAEREETGCKLEMAVVALAVLAAFGRITVLVVGCDLDACDVGDKLVMNTSTVRDLPFSAF</sequence>
<organism evidence="4">
    <name type="scientific">Gongylonema pulchrum</name>
    <dbReference type="NCBI Taxonomy" id="637853"/>
    <lineage>
        <taxon>Eukaryota</taxon>
        <taxon>Metazoa</taxon>
        <taxon>Ecdysozoa</taxon>
        <taxon>Nematoda</taxon>
        <taxon>Chromadorea</taxon>
        <taxon>Rhabditida</taxon>
        <taxon>Spirurina</taxon>
        <taxon>Spiruromorpha</taxon>
        <taxon>Spiruroidea</taxon>
        <taxon>Gongylonematidae</taxon>
        <taxon>Gongylonema</taxon>
    </lineage>
</organism>
<feature type="signal peptide" evidence="1">
    <location>
        <begin position="1"/>
        <end position="29"/>
    </location>
</feature>
<evidence type="ECO:0000313" key="2">
    <source>
        <dbReference type="EMBL" id="VDK27639.1"/>
    </source>
</evidence>
<gene>
    <name evidence="2" type="ORF">GPUH_LOCUS221</name>
</gene>
<reference evidence="4" key="1">
    <citation type="submission" date="2016-06" db="UniProtKB">
        <authorList>
            <consortium name="WormBaseParasite"/>
        </authorList>
    </citation>
    <scope>IDENTIFICATION</scope>
</reference>
<dbReference type="EMBL" id="UYRT01000165">
    <property type="protein sequence ID" value="VDK27639.1"/>
    <property type="molecule type" value="Genomic_DNA"/>
</dbReference>
<keyword evidence="1" id="KW-0732">Signal</keyword>
<keyword evidence="3" id="KW-1185">Reference proteome</keyword>
<protein>
    <submittedName>
        <fullName evidence="4">Secreted protein</fullName>
    </submittedName>
</protein>
<dbReference type="Proteomes" id="UP000271098">
    <property type="component" value="Unassembled WGS sequence"/>
</dbReference>
<name>A0A183CUT0_9BILA</name>
<reference evidence="2 3" key="2">
    <citation type="submission" date="2018-11" db="EMBL/GenBank/DDBJ databases">
        <authorList>
            <consortium name="Pathogen Informatics"/>
        </authorList>
    </citation>
    <scope>NUCLEOTIDE SEQUENCE [LARGE SCALE GENOMIC DNA]</scope>
</reference>
<dbReference type="WBParaSite" id="GPUH_0000022001-mRNA-1">
    <property type="protein sequence ID" value="GPUH_0000022001-mRNA-1"/>
    <property type="gene ID" value="GPUH_0000022001"/>
</dbReference>
<accession>A0A183CUT0</accession>
<evidence type="ECO:0000313" key="3">
    <source>
        <dbReference type="Proteomes" id="UP000271098"/>
    </source>
</evidence>
<dbReference type="AlphaFoldDB" id="A0A183CUT0"/>
<evidence type="ECO:0000313" key="4">
    <source>
        <dbReference type="WBParaSite" id="GPUH_0000022001-mRNA-1"/>
    </source>
</evidence>
<proteinExistence type="predicted"/>